<evidence type="ECO:0000313" key="8">
    <source>
        <dbReference type="EMBL" id="KAB7753889.1"/>
    </source>
</evidence>
<keyword evidence="9" id="KW-1185">Reference proteome</keyword>
<dbReference type="Gene3D" id="2.40.110.10">
    <property type="entry name" value="Butyryl-CoA Dehydrogenase, subunit A, domain 2"/>
    <property type="match status" value="1"/>
</dbReference>
<dbReference type="Gene3D" id="1.20.140.10">
    <property type="entry name" value="Butyryl-CoA Dehydrogenase, subunit A, domain 3"/>
    <property type="match status" value="1"/>
</dbReference>
<keyword evidence="4" id="KW-0274">FAD</keyword>
<evidence type="ECO:0000256" key="2">
    <source>
        <dbReference type="ARBA" id="ARBA00009347"/>
    </source>
</evidence>
<dbReference type="AlphaFoldDB" id="A0A5N5UZN6"/>
<organism evidence="8 9">
    <name type="scientific">Mycolicibacterium phlei DSM 43239 = CCUG 21000</name>
    <dbReference type="NCBI Taxonomy" id="1226750"/>
    <lineage>
        <taxon>Bacteria</taxon>
        <taxon>Bacillati</taxon>
        <taxon>Actinomycetota</taxon>
        <taxon>Actinomycetes</taxon>
        <taxon>Mycobacteriales</taxon>
        <taxon>Mycobacteriaceae</taxon>
        <taxon>Mycolicibacterium</taxon>
    </lineage>
</organism>
<comment type="similarity">
    <text evidence="2">Belongs to the acyl-CoA dehydrogenase family.</text>
</comment>
<dbReference type="InterPro" id="IPR046373">
    <property type="entry name" value="Acyl-CoA_Oxase/DH_mid-dom_sf"/>
</dbReference>
<evidence type="ECO:0000256" key="4">
    <source>
        <dbReference type="ARBA" id="ARBA00022827"/>
    </source>
</evidence>
<dbReference type="InterPro" id="IPR037069">
    <property type="entry name" value="AcylCoA_DH/ox_N_sf"/>
</dbReference>
<feature type="domain" description="Acyl-CoA dehydrogenase/oxidase C-terminal" evidence="6">
    <location>
        <begin position="227"/>
        <end position="359"/>
    </location>
</feature>
<evidence type="ECO:0000259" key="7">
    <source>
        <dbReference type="Pfam" id="PF02771"/>
    </source>
</evidence>
<dbReference type="Pfam" id="PF02771">
    <property type="entry name" value="Acyl-CoA_dh_N"/>
    <property type="match status" value="1"/>
</dbReference>
<evidence type="ECO:0000256" key="5">
    <source>
        <dbReference type="ARBA" id="ARBA00023002"/>
    </source>
</evidence>
<evidence type="ECO:0000259" key="6">
    <source>
        <dbReference type="Pfam" id="PF00441"/>
    </source>
</evidence>
<evidence type="ECO:0000313" key="9">
    <source>
        <dbReference type="Proteomes" id="UP000325690"/>
    </source>
</evidence>
<dbReference type="InterPro" id="IPR013786">
    <property type="entry name" value="AcylCoA_DH/ox_N"/>
</dbReference>
<reference evidence="8 9" key="1">
    <citation type="submission" date="2012-10" db="EMBL/GenBank/DDBJ databases">
        <title>The draft sequence of the Mycobacterium pheli genome.</title>
        <authorList>
            <person name="Pettersson B.M.F."/>
            <person name="Das S."/>
            <person name="Dasgupta S."/>
            <person name="Bhattacharya A."/>
            <person name="Kirsebom L.A."/>
        </authorList>
    </citation>
    <scope>NUCLEOTIDE SEQUENCE [LARGE SCALE GENOMIC DNA]</scope>
    <source>
        <strain evidence="8 9">CCUG 21000</strain>
    </source>
</reference>
<gene>
    <name evidence="8" type="ORF">MPHL21000_17270</name>
</gene>
<dbReference type="GeneID" id="74305243"/>
<dbReference type="InterPro" id="IPR009075">
    <property type="entry name" value="AcylCo_DH/oxidase_C"/>
</dbReference>
<dbReference type="SUPFAM" id="SSF56645">
    <property type="entry name" value="Acyl-CoA dehydrogenase NM domain-like"/>
    <property type="match status" value="1"/>
</dbReference>
<evidence type="ECO:0000256" key="1">
    <source>
        <dbReference type="ARBA" id="ARBA00001974"/>
    </source>
</evidence>
<name>A0A5N5UZN6_MYCPH</name>
<evidence type="ECO:0000256" key="3">
    <source>
        <dbReference type="ARBA" id="ARBA00022630"/>
    </source>
</evidence>
<dbReference type="GO" id="GO:0050660">
    <property type="term" value="F:flavin adenine dinucleotide binding"/>
    <property type="evidence" value="ECO:0007669"/>
    <property type="project" value="InterPro"/>
</dbReference>
<proteinExistence type="inferred from homology"/>
<comment type="cofactor">
    <cofactor evidence="1">
        <name>FAD</name>
        <dbReference type="ChEBI" id="CHEBI:57692"/>
    </cofactor>
</comment>
<dbReference type="CDD" id="cd00567">
    <property type="entry name" value="ACAD"/>
    <property type="match status" value="1"/>
</dbReference>
<dbReference type="InterPro" id="IPR036250">
    <property type="entry name" value="AcylCo_DH-like_C"/>
</dbReference>
<keyword evidence="5" id="KW-0560">Oxidoreductase</keyword>
<dbReference type="InterPro" id="IPR009100">
    <property type="entry name" value="AcylCoA_DH/oxidase_NM_dom_sf"/>
</dbReference>
<comment type="caution">
    <text evidence="8">The sequence shown here is derived from an EMBL/GenBank/DDBJ whole genome shotgun (WGS) entry which is preliminary data.</text>
</comment>
<protein>
    <submittedName>
        <fullName evidence="8">Acyl-CoA dehydrogenase</fullName>
    </submittedName>
</protein>
<dbReference type="PANTHER" id="PTHR43884">
    <property type="entry name" value="ACYL-COA DEHYDROGENASE"/>
    <property type="match status" value="1"/>
</dbReference>
<feature type="domain" description="Acyl-CoA dehydrogenase/oxidase N-terminal" evidence="7">
    <location>
        <begin position="6"/>
        <end position="106"/>
    </location>
</feature>
<dbReference type="SUPFAM" id="SSF47203">
    <property type="entry name" value="Acyl-CoA dehydrogenase C-terminal domain-like"/>
    <property type="match status" value="1"/>
</dbReference>
<dbReference type="EMBL" id="ANBP01000026">
    <property type="protein sequence ID" value="KAB7753889.1"/>
    <property type="molecule type" value="Genomic_DNA"/>
</dbReference>
<dbReference type="RefSeq" id="WP_003889846.1">
    <property type="nucleotide sequence ID" value="NZ_ANBO01000012.1"/>
</dbReference>
<dbReference type="Pfam" id="PF00441">
    <property type="entry name" value="Acyl-CoA_dh_1"/>
    <property type="match status" value="1"/>
</dbReference>
<dbReference type="Proteomes" id="UP000325690">
    <property type="component" value="Unassembled WGS sequence"/>
</dbReference>
<keyword evidence="3" id="KW-0285">Flavoprotein</keyword>
<dbReference type="Gene3D" id="1.10.540.10">
    <property type="entry name" value="Acyl-CoA dehydrogenase/oxidase, N-terminal domain"/>
    <property type="match status" value="1"/>
</dbReference>
<dbReference type="GO" id="GO:0003995">
    <property type="term" value="F:acyl-CoA dehydrogenase activity"/>
    <property type="evidence" value="ECO:0007669"/>
    <property type="project" value="TreeGrafter"/>
</dbReference>
<sequence length="367" mass="38972">MDFDLTEEQQLLRDVAKDVFSRDDITKLNEVTSGDPGWRRDVWGQLAEIGILGLGFEPDEAGQIEIMVVQTEIGRHLAPEPVAQAALVPGGLIAELGSDAQKEILAAVAGGQTLLAFAHTEPGARTPDVAVATQARDSGDGWTLTGRKNPVLAGDSADLVVVSAALPDGGTGLFLVDAATVQRTSYRTFDGRRGAQLVFDNTPAEPLGDGGDAGEHIARAVIRLSSALCAEAVGAMDEALRLTTEYLGSRKQFGVPLSTFQTLTQRAADMYVSLELARSMNFYAAMSIADGRYDPLIAARAKLQIGRSGRHIAQEAIQMHGGIGITAEYPVAHYAARLTAIDNTLGTADDQLRTLTARIGDYEVVSL</sequence>
<accession>A0A5N5UZN6</accession>
<dbReference type="PANTHER" id="PTHR43884:SF20">
    <property type="entry name" value="ACYL-COA DEHYDROGENASE FADE28"/>
    <property type="match status" value="1"/>
</dbReference>